<keyword evidence="8" id="KW-0406">Ion transport</keyword>
<dbReference type="InterPro" id="IPR045861">
    <property type="entry name" value="CorA_cytoplasmic_dom"/>
</dbReference>
<evidence type="ECO:0000256" key="5">
    <source>
        <dbReference type="ARBA" id="ARBA00022692"/>
    </source>
</evidence>
<keyword evidence="5 8" id="KW-0812">Transmembrane</keyword>
<keyword evidence="6 8" id="KW-1133">Transmembrane helix</keyword>
<dbReference type="STRING" id="56780.SYN_02763"/>
<dbReference type="GO" id="GO:0015087">
    <property type="term" value="F:cobalt ion transmembrane transporter activity"/>
    <property type="evidence" value="ECO:0007669"/>
    <property type="project" value="UniProtKB-UniRule"/>
</dbReference>
<evidence type="ECO:0000256" key="1">
    <source>
        <dbReference type="ARBA" id="ARBA00004651"/>
    </source>
</evidence>
<dbReference type="RefSeq" id="WP_011417728.1">
    <property type="nucleotide sequence ID" value="NC_007759.1"/>
</dbReference>
<evidence type="ECO:0000256" key="7">
    <source>
        <dbReference type="ARBA" id="ARBA00023136"/>
    </source>
</evidence>
<dbReference type="FunCoup" id="Q2LUE3">
    <property type="interactions" value="94"/>
</dbReference>
<evidence type="ECO:0000256" key="8">
    <source>
        <dbReference type="RuleBase" id="RU362010"/>
    </source>
</evidence>
<evidence type="ECO:0000256" key="2">
    <source>
        <dbReference type="ARBA" id="ARBA00009765"/>
    </source>
</evidence>
<evidence type="ECO:0000313" key="10">
    <source>
        <dbReference type="Proteomes" id="UP000001933"/>
    </source>
</evidence>
<reference evidence="9 10" key="1">
    <citation type="journal article" date="2007" name="Proc. Natl. Acad. Sci. U.S.A.">
        <title>The genome of Syntrophus aciditrophicus: life at the thermodynamic limit of microbial growth.</title>
        <authorList>
            <person name="McInerney M.J."/>
            <person name="Rohlin L."/>
            <person name="Mouttaki H."/>
            <person name="Kim U."/>
            <person name="Krupp R.S."/>
            <person name="Rios-Hernandez L."/>
            <person name="Sieber J."/>
            <person name="Struchtemeyer C.G."/>
            <person name="Bhattacharyya A."/>
            <person name="Campbell J.W."/>
            <person name="Gunsalus R.P."/>
        </authorList>
    </citation>
    <scope>NUCLEOTIDE SEQUENCE [LARGE SCALE GENOMIC DNA]</scope>
    <source>
        <strain evidence="9 10">SB</strain>
    </source>
</reference>
<protein>
    <recommendedName>
        <fullName evidence="8">Magnesium transport protein CorA</fullName>
    </recommendedName>
</protein>
<dbReference type="SUPFAM" id="SSF143865">
    <property type="entry name" value="CorA soluble domain-like"/>
    <property type="match status" value="1"/>
</dbReference>
<keyword evidence="7 8" id="KW-0472">Membrane</keyword>
<dbReference type="InterPro" id="IPR045863">
    <property type="entry name" value="CorA_TM1_TM2"/>
</dbReference>
<feature type="transmembrane region" description="Helical" evidence="8">
    <location>
        <begin position="297"/>
        <end position="317"/>
    </location>
</feature>
<evidence type="ECO:0000313" key="9">
    <source>
        <dbReference type="EMBL" id="ABC77706.1"/>
    </source>
</evidence>
<dbReference type="OrthoDB" id="9803416at2"/>
<keyword evidence="8" id="KW-0460">Magnesium</keyword>
<dbReference type="GO" id="GO:0000287">
    <property type="term" value="F:magnesium ion binding"/>
    <property type="evidence" value="ECO:0007669"/>
    <property type="project" value="TreeGrafter"/>
</dbReference>
<dbReference type="PANTHER" id="PTHR46494:SF1">
    <property type="entry name" value="CORA FAMILY METAL ION TRANSPORTER (EUROFUNG)"/>
    <property type="match status" value="1"/>
</dbReference>
<dbReference type="KEGG" id="sat:SYN_02763"/>
<dbReference type="eggNOG" id="COG0598">
    <property type="taxonomic scope" value="Bacteria"/>
</dbReference>
<dbReference type="GO" id="GO:0050897">
    <property type="term" value="F:cobalt ion binding"/>
    <property type="evidence" value="ECO:0007669"/>
    <property type="project" value="TreeGrafter"/>
</dbReference>
<comment type="function">
    <text evidence="8">Mediates influx of magnesium ions.</text>
</comment>
<dbReference type="Proteomes" id="UP000001933">
    <property type="component" value="Chromosome"/>
</dbReference>
<dbReference type="CDD" id="cd12828">
    <property type="entry name" value="TmCorA-like_1"/>
    <property type="match status" value="1"/>
</dbReference>
<keyword evidence="4 8" id="KW-1003">Cell membrane</keyword>
<dbReference type="GO" id="GO:0015095">
    <property type="term" value="F:magnesium ion transmembrane transporter activity"/>
    <property type="evidence" value="ECO:0007669"/>
    <property type="project" value="UniProtKB-UniRule"/>
</dbReference>
<name>Q2LUE3_SYNAS</name>
<accession>Q2LUE3</accession>
<dbReference type="InterPro" id="IPR002523">
    <property type="entry name" value="MgTranspt_CorA/ZnTranspt_ZntB"/>
</dbReference>
<dbReference type="HOGENOM" id="CLU_007127_0_0_7"/>
<evidence type="ECO:0000256" key="4">
    <source>
        <dbReference type="ARBA" id="ARBA00022475"/>
    </source>
</evidence>
<evidence type="ECO:0000256" key="6">
    <source>
        <dbReference type="ARBA" id="ARBA00022989"/>
    </source>
</evidence>
<dbReference type="InParanoid" id="Q2LUE3"/>
<comment type="subcellular location">
    <subcellularLocation>
        <location evidence="1">Cell membrane</location>
        <topology evidence="1">Multi-pass membrane protein</topology>
    </subcellularLocation>
    <subcellularLocation>
        <location evidence="8">Membrane</location>
        <topology evidence="8">Multi-pass membrane protein</topology>
    </subcellularLocation>
</comment>
<proteinExistence type="inferred from homology"/>
<dbReference type="FunFam" id="1.20.58.340:FF:000012">
    <property type="entry name" value="Magnesium transport protein CorA"/>
    <property type="match status" value="1"/>
</dbReference>
<dbReference type="SUPFAM" id="SSF144083">
    <property type="entry name" value="Magnesium transport protein CorA, transmembrane region"/>
    <property type="match status" value="1"/>
</dbReference>
<dbReference type="PANTHER" id="PTHR46494">
    <property type="entry name" value="CORA FAMILY METAL ION TRANSPORTER (EUROFUNG)"/>
    <property type="match status" value="1"/>
</dbReference>
<dbReference type="Gene3D" id="1.20.58.340">
    <property type="entry name" value="Magnesium transport protein CorA, transmembrane region"/>
    <property type="match status" value="2"/>
</dbReference>
<feature type="transmembrane region" description="Helical" evidence="8">
    <location>
        <begin position="329"/>
        <end position="349"/>
    </location>
</feature>
<dbReference type="Gene3D" id="3.30.460.20">
    <property type="entry name" value="CorA soluble domain-like"/>
    <property type="match status" value="1"/>
</dbReference>
<dbReference type="EMBL" id="CP000252">
    <property type="protein sequence ID" value="ABC77706.1"/>
    <property type="molecule type" value="Genomic_DNA"/>
</dbReference>
<dbReference type="Pfam" id="PF01544">
    <property type="entry name" value="CorA"/>
    <property type="match status" value="1"/>
</dbReference>
<keyword evidence="3 8" id="KW-0813">Transport</keyword>
<organism evidence="9 10">
    <name type="scientific">Syntrophus aciditrophicus (strain SB)</name>
    <dbReference type="NCBI Taxonomy" id="56780"/>
    <lineage>
        <taxon>Bacteria</taxon>
        <taxon>Pseudomonadati</taxon>
        <taxon>Thermodesulfobacteriota</taxon>
        <taxon>Syntrophia</taxon>
        <taxon>Syntrophales</taxon>
        <taxon>Syntrophaceae</taxon>
        <taxon>Syntrophus</taxon>
    </lineage>
</organism>
<dbReference type="NCBIfam" id="TIGR00383">
    <property type="entry name" value="corA"/>
    <property type="match status" value="1"/>
</dbReference>
<gene>
    <name evidence="8" type="primary">corA</name>
    <name evidence="9" type="ORF">SYN_02763</name>
</gene>
<sequence>MVRPGKTRSGKVGLPPGSLVHIGEKTAEKTKISLIHYNEQTLQRMDIQQISACASFLQETGISWISFEGIPEIPVLEELGLKFGLHPLTLEDILNTDQRPKMEDYGDYLYIVLKMFYFDNPGKVDIKSEQISIILGANFVISFQEQAGSIFQPIRERLDNARGRLRRSGPDYLTHALIDAIVDHYFLILENSGERIELLEQALIKSPSAGMLDTLQGLKKEMILLRKSLWPLREMISTMERSESPLISKSSVVYFKDIYDHTIHIIDTLETFRDMLSGMMDIYLSSISNRMNEVMKVLTVIATLFMPLTFIAGIYGMNFKYMPELEWRWGYAMVWGILLTIAGLMVLYFRRKNWW</sequence>
<comment type="similarity">
    <text evidence="2 8">Belongs to the CorA metal ion transporter (MIT) (TC 1.A.35) family.</text>
</comment>
<dbReference type="GO" id="GO:0005886">
    <property type="term" value="C:plasma membrane"/>
    <property type="evidence" value="ECO:0007669"/>
    <property type="project" value="UniProtKB-SubCell"/>
</dbReference>
<dbReference type="InterPro" id="IPR004488">
    <property type="entry name" value="Mg/Co-transport_prot_CorA"/>
</dbReference>
<keyword evidence="10" id="KW-1185">Reference proteome</keyword>
<evidence type="ECO:0000256" key="3">
    <source>
        <dbReference type="ARBA" id="ARBA00022448"/>
    </source>
</evidence>
<dbReference type="AlphaFoldDB" id="Q2LUE3"/>